<dbReference type="EMBL" id="JH430738">
    <property type="status" value="NOT_ANNOTATED_CDS"/>
    <property type="molecule type" value="Genomic_DNA"/>
</dbReference>
<keyword evidence="1" id="KW-1133">Transmembrane helix</keyword>
<dbReference type="Proteomes" id="UP000014500">
    <property type="component" value="Unassembled WGS sequence"/>
</dbReference>
<keyword evidence="1" id="KW-0812">Transmembrane</keyword>
<evidence type="ECO:0000256" key="1">
    <source>
        <dbReference type="SAM" id="Phobius"/>
    </source>
</evidence>
<organism evidence="2 3">
    <name type="scientific">Strigamia maritima</name>
    <name type="common">European centipede</name>
    <name type="synonym">Geophilus maritimus</name>
    <dbReference type="NCBI Taxonomy" id="126957"/>
    <lineage>
        <taxon>Eukaryota</taxon>
        <taxon>Metazoa</taxon>
        <taxon>Ecdysozoa</taxon>
        <taxon>Arthropoda</taxon>
        <taxon>Myriapoda</taxon>
        <taxon>Chilopoda</taxon>
        <taxon>Pleurostigmophora</taxon>
        <taxon>Geophilomorpha</taxon>
        <taxon>Linotaeniidae</taxon>
        <taxon>Strigamia</taxon>
    </lineage>
</organism>
<protein>
    <submittedName>
        <fullName evidence="2">Uncharacterized protein</fullName>
    </submittedName>
</protein>
<reference evidence="3" key="1">
    <citation type="submission" date="2011-05" db="EMBL/GenBank/DDBJ databases">
        <authorList>
            <person name="Richards S.R."/>
            <person name="Qu J."/>
            <person name="Jiang H."/>
            <person name="Jhangiani S.N."/>
            <person name="Agravi P."/>
            <person name="Goodspeed R."/>
            <person name="Gross S."/>
            <person name="Mandapat C."/>
            <person name="Jackson L."/>
            <person name="Mathew T."/>
            <person name="Pu L."/>
            <person name="Thornton R."/>
            <person name="Saada N."/>
            <person name="Wilczek-Boney K.B."/>
            <person name="Lee S."/>
            <person name="Kovar C."/>
            <person name="Wu Y."/>
            <person name="Scherer S.E."/>
            <person name="Worley K.C."/>
            <person name="Muzny D.M."/>
            <person name="Gibbs R."/>
        </authorList>
    </citation>
    <scope>NUCLEOTIDE SEQUENCE</scope>
    <source>
        <strain evidence="3">Brora</strain>
    </source>
</reference>
<feature type="transmembrane region" description="Helical" evidence="1">
    <location>
        <begin position="123"/>
        <end position="144"/>
    </location>
</feature>
<accession>T1JKB8</accession>
<proteinExistence type="predicted"/>
<evidence type="ECO:0000313" key="2">
    <source>
        <dbReference type="EnsemblMetazoa" id="SMAR014298-PA"/>
    </source>
</evidence>
<dbReference type="EnsemblMetazoa" id="SMAR014298-RA">
    <property type="protein sequence ID" value="SMAR014298-PA"/>
    <property type="gene ID" value="SMAR014298"/>
</dbReference>
<sequence>ITERACFGCRKRDPKSSVTSGQSPATITTLSRSATPISTNMTFEELKAEYYFYPLFTSPLYYLMCVVGDRGSSLGSQCCTFPWMTETGSSSPLLAHSSSSTVSINVGDSVEFIDILLRFTTSIISLGSSSVVSLLVYVTVAMLSDFLKLTSDSRWVLRNGVPGKALSNPFFPTNQYVEIVPIN</sequence>
<dbReference type="AlphaFoldDB" id="T1JKB8"/>
<reference evidence="2" key="2">
    <citation type="submission" date="2015-02" db="UniProtKB">
        <authorList>
            <consortium name="EnsemblMetazoa"/>
        </authorList>
    </citation>
    <scope>IDENTIFICATION</scope>
</reference>
<keyword evidence="1" id="KW-0472">Membrane</keyword>
<evidence type="ECO:0000313" key="3">
    <source>
        <dbReference type="Proteomes" id="UP000014500"/>
    </source>
</evidence>
<dbReference type="HOGENOM" id="CLU_1478665_0_0_1"/>
<keyword evidence="3" id="KW-1185">Reference proteome</keyword>
<name>T1JKB8_STRMM</name>